<dbReference type="FunFam" id="3.10.129.10:FF:000103">
    <property type="entry name" value="WGS project CABT00000000 data, contig 2.1"/>
    <property type="match status" value="1"/>
</dbReference>
<evidence type="ECO:0000313" key="3">
    <source>
        <dbReference type="Proteomes" id="UP000006702"/>
    </source>
</evidence>
<dbReference type="Proteomes" id="UP000006702">
    <property type="component" value="Unassembled WGS sequence"/>
</dbReference>
<name>A1DMC6_NEOFI</name>
<dbReference type="PANTHER" id="PTHR28152">
    <property type="entry name" value="HYDROXYACYL-THIOESTER DEHYDRATASE TYPE 2, MITOCHONDRIAL"/>
    <property type="match status" value="1"/>
</dbReference>
<protein>
    <recommendedName>
        <fullName evidence="4">Mesaconyl-C4 CoA hydratase</fullName>
    </recommendedName>
</protein>
<dbReference type="SUPFAM" id="SSF54637">
    <property type="entry name" value="Thioesterase/thiol ester dehydrase-isomerase"/>
    <property type="match status" value="1"/>
</dbReference>
<dbReference type="RefSeq" id="XP_001257844.1">
    <property type="nucleotide sequence ID" value="XM_001257843.1"/>
</dbReference>
<dbReference type="OrthoDB" id="3257538at2759"/>
<feature type="region of interest" description="Disordered" evidence="1">
    <location>
        <begin position="226"/>
        <end position="251"/>
    </location>
</feature>
<evidence type="ECO:0000256" key="1">
    <source>
        <dbReference type="SAM" id="MobiDB-lite"/>
    </source>
</evidence>
<evidence type="ECO:0008006" key="4">
    <source>
        <dbReference type="Google" id="ProtNLM"/>
    </source>
</evidence>
<gene>
    <name evidence="2" type="ORF">NFIA_052930</name>
</gene>
<dbReference type="AlphaFoldDB" id="A1DMC6"/>
<keyword evidence="3" id="KW-1185">Reference proteome</keyword>
<dbReference type="GeneID" id="4584359"/>
<sequence length="373" mass="41336">MSVRTRLACQSRRFVSKGYTPSARQFSTHGQRCSQSDSASSIAASFLSRFNSLGPQTRTQVLDSNQLQLLSLTLNRPTVYPNSPVLTNASASLQQGTPLPAGYHLVYFTPTFLESELGADGTDVSYNPETPFTRRMWAGGEVQWPRGPDGMPNPLRVGQEIQETTRVLSAELKIVRRTGEEMIVVGVEKEFRNEHGDTVNGNRTWRTTNGTRNWVFRKALAPSSSSVSTNLPDPITPSGPAFSKTSTTGNVHTRTMKQTAVTLFRFSALTFNPHKIHYSLPWARDVEGHRDIVVHGPLNLINILDLWRDTRTSTLASEAPELILPQSISYRATSPLYAEEEYRIVLEDEDSIAKVQVIGPDGMTIAMKAEIKG</sequence>
<proteinExistence type="predicted"/>
<dbReference type="Gene3D" id="3.10.129.10">
    <property type="entry name" value="Hotdog Thioesterase"/>
    <property type="match status" value="1"/>
</dbReference>
<dbReference type="HOGENOM" id="CLU_028690_0_1_1"/>
<dbReference type="InterPro" id="IPR052741">
    <property type="entry name" value="Mitochondrial_HTD2"/>
</dbReference>
<evidence type="ECO:0000313" key="2">
    <source>
        <dbReference type="EMBL" id="EAW15947.1"/>
    </source>
</evidence>
<organism evidence="2 3">
    <name type="scientific">Neosartorya fischeri (strain ATCC 1020 / DSM 3700 / CBS 544.65 / FGSC A1164 / JCM 1740 / NRRL 181 / WB 181)</name>
    <name type="common">Aspergillus fischerianus</name>
    <dbReference type="NCBI Taxonomy" id="331117"/>
    <lineage>
        <taxon>Eukaryota</taxon>
        <taxon>Fungi</taxon>
        <taxon>Dikarya</taxon>
        <taxon>Ascomycota</taxon>
        <taxon>Pezizomycotina</taxon>
        <taxon>Eurotiomycetes</taxon>
        <taxon>Eurotiomycetidae</taxon>
        <taxon>Eurotiales</taxon>
        <taxon>Aspergillaceae</taxon>
        <taxon>Aspergillus</taxon>
        <taxon>Aspergillus subgen. Fumigati</taxon>
    </lineage>
</organism>
<dbReference type="PANTHER" id="PTHR28152:SF2">
    <property type="entry name" value="N-TERMINAL OF MAOC-LIKE DEHYDRATASE DOMAIN-CONTAINING PROTEIN"/>
    <property type="match status" value="1"/>
</dbReference>
<accession>A1DMC6</accession>
<dbReference type="VEuPathDB" id="FungiDB:NFIA_052930"/>
<dbReference type="KEGG" id="nfi:NFIA_052930"/>
<dbReference type="GO" id="GO:0005739">
    <property type="term" value="C:mitochondrion"/>
    <property type="evidence" value="ECO:0007669"/>
    <property type="project" value="TreeGrafter"/>
</dbReference>
<reference evidence="3" key="1">
    <citation type="journal article" date="2008" name="PLoS Genet.">
        <title>Genomic islands in the pathogenic filamentous fungus Aspergillus fumigatus.</title>
        <authorList>
            <person name="Fedorova N.D."/>
            <person name="Khaldi N."/>
            <person name="Joardar V.S."/>
            <person name="Maiti R."/>
            <person name="Amedeo P."/>
            <person name="Anderson M.J."/>
            <person name="Crabtree J."/>
            <person name="Silva J.C."/>
            <person name="Badger J.H."/>
            <person name="Albarraq A."/>
            <person name="Angiuoli S."/>
            <person name="Bussey H."/>
            <person name="Bowyer P."/>
            <person name="Cotty P.J."/>
            <person name="Dyer P.S."/>
            <person name="Egan A."/>
            <person name="Galens K."/>
            <person name="Fraser-Liggett C.M."/>
            <person name="Haas B.J."/>
            <person name="Inman J.M."/>
            <person name="Kent R."/>
            <person name="Lemieux S."/>
            <person name="Malavazi I."/>
            <person name="Orvis J."/>
            <person name="Roemer T."/>
            <person name="Ronning C.M."/>
            <person name="Sundaram J.P."/>
            <person name="Sutton G."/>
            <person name="Turner G."/>
            <person name="Venter J.C."/>
            <person name="White O.R."/>
            <person name="Whitty B.R."/>
            <person name="Youngman P."/>
            <person name="Wolfe K.H."/>
            <person name="Goldman G.H."/>
            <person name="Wortman J.R."/>
            <person name="Jiang B."/>
            <person name="Denning D.W."/>
            <person name="Nierman W.C."/>
        </authorList>
    </citation>
    <scope>NUCLEOTIDE SEQUENCE [LARGE SCALE GENOMIC DNA]</scope>
    <source>
        <strain evidence="3">ATCC 1020 / DSM 3700 / CBS 544.65 / FGSC A1164 / JCM 1740 / NRRL 181 / WB 181</strain>
    </source>
</reference>
<dbReference type="GO" id="GO:0019171">
    <property type="term" value="F:(3R)-hydroxyacyl-[acyl-carrier-protein] dehydratase activity"/>
    <property type="evidence" value="ECO:0007669"/>
    <property type="project" value="TreeGrafter"/>
</dbReference>
<dbReference type="STRING" id="331117.A1DMC6"/>
<dbReference type="eggNOG" id="ENOG502S5QU">
    <property type="taxonomic scope" value="Eukaryota"/>
</dbReference>
<dbReference type="InterPro" id="IPR029069">
    <property type="entry name" value="HotDog_dom_sf"/>
</dbReference>
<dbReference type="EMBL" id="DS027698">
    <property type="protein sequence ID" value="EAW15947.1"/>
    <property type="molecule type" value="Genomic_DNA"/>
</dbReference>
<dbReference type="OMA" id="IHYDRRY"/>